<keyword evidence="1" id="KW-0812">Transmembrane</keyword>
<protein>
    <recommendedName>
        <fullName evidence="3">Secreted protein associated with spyDAC</fullName>
    </recommendedName>
</protein>
<feature type="transmembrane region" description="Helical" evidence="1">
    <location>
        <begin position="12"/>
        <end position="32"/>
    </location>
</feature>
<name>A0A6J4VN59_9BACT</name>
<sequence length="418" mass="44237">MESVLQRIRLPAATLLRLAASFVLALLLWGWVTDRQDPPTPRVFEDLPLQEPQLDAPLQVVDDLAGRTVRVVVEGPRSVVEDLDESELEPRLDLSNIDGRGTYTVPVEVTLPPAARAERTTPRQLTIIVDETANQAFHLDQEVISEDDDSLRIGETSSDVTQVTVSGPAQFVADVARVVLPIEVGERTSDFTDTFVPEARNRDGEPITEVQIQPERVAVTVPVEARGRSVPVLIQTVGVPAEGYEEFGRVANPDTVVLDGPDAAVNDLVSVSTAPITIEGATEPVRRSIGVADLPPGVDVVAPPGGEVDVVVQIRPRGTTQTLADQPVLVTDLAPGLVATSEPATIDVEIFAAEGTLSGLQAGDIATRVLAAGLGPGQHRLEVGVRVPAGVQWLRTEPETVLVTIAPGEAPGATPAAG</sequence>
<proteinExistence type="predicted"/>
<dbReference type="Gene3D" id="2.170.120.30">
    <property type="match status" value="2"/>
</dbReference>
<accession>A0A6J4VN59</accession>
<dbReference type="InterPro" id="IPR012505">
    <property type="entry name" value="YbbR"/>
</dbReference>
<dbReference type="PANTHER" id="PTHR37804">
    <property type="entry name" value="CDAA REGULATORY PROTEIN CDAR"/>
    <property type="match status" value="1"/>
</dbReference>
<dbReference type="InterPro" id="IPR053154">
    <property type="entry name" value="c-di-AMP_regulator"/>
</dbReference>
<keyword evidence="1" id="KW-0472">Membrane</keyword>
<gene>
    <name evidence="2" type="ORF">AVDCRST_MAG19-4453</name>
</gene>
<dbReference type="AlphaFoldDB" id="A0A6J4VN59"/>
<reference evidence="2" key="1">
    <citation type="submission" date="2020-02" db="EMBL/GenBank/DDBJ databases">
        <authorList>
            <person name="Meier V. D."/>
        </authorList>
    </citation>
    <scope>NUCLEOTIDE SEQUENCE</scope>
    <source>
        <strain evidence="2">AVDCRST_MAG19</strain>
    </source>
</reference>
<dbReference type="Gene3D" id="2.170.120.40">
    <property type="entry name" value="YbbR-like domain"/>
    <property type="match status" value="2"/>
</dbReference>
<evidence type="ECO:0000313" key="2">
    <source>
        <dbReference type="EMBL" id="CAA9584141.1"/>
    </source>
</evidence>
<evidence type="ECO:0000256" key="1">
    <source>
        <dbReference type="SAM" id="Phobius"/>
    </source>
</evidence>
<organism evidence="2">
    <name type="scientific">uncultured Thermomicrobiales bacterium</name>
    <dbReference type="NCBI Taxonomy" id="1645740"/>
    <lineage>
        <taxon>Bacteria</taxon>
        <taxon>Pseudomonadati</taxon>
        <taxon>Thermomicrobiota</taxon>
        <taxon>Thermomicrobia</taxon>
        <taxon>Thermomicrobiales</taxon>
        <taxon>environmental samples</taxon>
    </lineage>
</organism>
<dbReference type="Pfam" id="PF07949">
    <property type="entry name" value="YbbR"/>
    <property type="match status" value="2"/>
</dbReference>
<dbReference type="EMBL" id="CADCWL010000245">
    <property type="protein sequence ID" value="CAA9584141.1"/>
    <property type="molecule type" value="Genomic_DNA"/>
</dbReference>
<evidence type="ECO:0008006" key="3">
    <source>
        <dbReference type="Google" id="ProtNLM"/>
    </source>
</evidence>
<keyword evidence="1" id="KW-1133">Transmembrane helix</keyword>
<dbReference type="PANTHER" id="PTHR37804:SF1">
    <property type="entry name" value="CDAA REGULATORY PROTEIN CDAR"/>
    <property type="match status" value="1"/>
</dbReference>